<feature type="region of interest" description="Disordered" evidence="1">
    <location>
        <begin position="1"/>
        <end position="39"/>
    </location>
</feature>
<dbReference type="EMBL" id="JABBWD010000009">
    <property type="protein sequence ID" value="KAG1780365.1"/>
    <property type="molecule type" value="Genomic_DNA"/>
</dbReference>
<name>A0A9P7A241_9AGAM</name>
<proteinExistence type="predicted"/>
<gene>
    <name evidence="2" type="ORF">EV702DRAFT_1194508</name>
</gene>
<protein>
    <submittedName>
        <fullName evidence="2">Uncharacterized protein</fullName>
    </submittedName>
</protein>
<dbReference type="Proteomes" id="UP000714275">
    <property type="component" value="Unassembled WGS sequence"/>
</dbReference>
<accession>A0A9P7A241</accession>
<dbReference type="OrthoDB" id="2688723at2759"/>
<evidence type="ECO:0000313" key="2">
    <source>
        <dbReference type="EMBL" id="KAG1780365.1"/>
    </source>
</evidence>
<dbReference type="AlphaFoldDB" id="A0A9P7A241"/>
<keyword evidence="3" id="KW-1185">Reference proteome</keyword>
<comment type="caution">
    <text evidence="2">The sequence shown here is derived from an EMBL/GenBank/DDBJ whole genome shotgun (WGS) entry which is preliminary data.</text>
</comment>
<organism evidence="2 3">
    <name type="scientific">Suillus placidus</name>
    <dbReference type="NCBI Taxonomy" id="48579"/>
    <lineage>
        <taxon>Eukaryota</taxon>
        <taxon>Fungi</taxon>
        <taxon>Dikarya</taxon>
        <taxon>Basidiomycota</taxon>
        <taxon>Agaricomycotina</taxon>
        <taxon>Agaricomycetes</taxon>
        <taxon>Agaricomycetidae</taxon>
        <taxon>Boletales</taxon>
        <taxon>Suillineae</taxon>
        <taxon>Suillaceae</taxon>
        <taxon>Suillus</taxon>
    </lineage>
</organism>
<feature type="region of interest" description="Disordered" evidence="1">
    <location>
        <begin position="68"/>
        <end position="146"/>
    </location>
</feature>
<evidence type="ECO:0000256" key="1">
    <source>
        <dbReference type="SAM" id="MobiDB-lite"/>
    </source>
</evidence>
<reference evidence="2" key="1">
    <citation type="journal article" date="2020" name="New Phytol.">
        <title>Comparative genomics reveals dynamic genome evolution in host specialist ectomycorrhizal fungi.</title>
        <authorList>
            <person name="Lofgren L.A."/>
            <person name="Nguyen N.H."/>
            <person name="Vilgalys R."/>
            <person name="Ruytinx J."/>
            <person name="Liao H.L."/>
            <person name="Branco S."/>
            <person name="Kuo A."/>
            <person name="LaButti K."/>
            <person name="Lipzen A."/>
            <person name="Andreopoulos W."/>
            <person name="Pangilinan J."/>
            <person name="Riley R."/>
            <person name="Hundley H."/>
            <person name="Na H."/>
            <person name="Barry K."/>
            <person name="Grigoriev I.V."/>
            <person name="Stajich J.E."/>
            <person name="Kennedy P.G."/>
        </authorList>
    </citation>
    <scope>NUCLEOTIDE SEQUENCE</scope>
    <source>
        <strain evidence="2">DOB743</strain>
    </source>
</reference>
<evidence type="ECO:0000313" key="3">
    <source>
        <dbReference type="Proteomes" id="UP000714275"/>
    </source>
</evidence>
<sequence>MTFAEMQSPHTDDIAPLPVFSRRTTSRLGGPRPRSWLPTGITIREEIEGSWSWTRRQADLSRASTICSRTSSDSASSNQSSITSESSSGSSSYIDDTQSLPCDHMSSRRHRRRPQRRRPSGPRPPSCPHSPSSPMRPTLSVNTSLSPSVPIETPVLPLPLAEFPHIAPTEPTTPAPWLPPAIAFSPSDILDWDAIFEILALESNP</sequence>
<feature type="compositionally biased region" description="Basic residues" evidence="1">
    <location>
        <begin position="107"/>
        <end position="120"/>
    </location>
</feature>
<feature type="compositionally biased region" description="Low complexity" evidence="1">
    <location>
        <begin position="68"/>
        <end position="94"/>
    </location>
</feature>